<dbReference type="PANTHER" id="PTHR36930:SF1">
    <property type="entry name" value="MOSC DOMAIN-CONTAINING PROTEIN"/>
    <property type="match status" value="1"/>
</dbReference>
<dbReference type="EMBL" id="FNVD01000005">
    <property type="protein sequence ID" value="SEF81993.1"/>
    <property type="molecule type" value="Genomic_DNA"/>
</dbReference>
<dbReference type="GO" id="GO:0030151">
    <property type="term" value="F:molybdenum ion binding"/>
    <property type="evidence" value="ECO:0007669"/>
    <property type="project" value="InterPro"/>
</dbReference>
<dbReference type="SUPFAM" id="SSF50800">
    <property type="entry name" value="PK beta-barrel domain-like"/>
    <property type="match status" value="1"/>
</dbReference>
<dbReference type="PANTHER" id="PTHR36930">
    <property type="entry name" value="METAL-SULFUR CLUSTER BIOSYNTHESIS PROTEINS YUAD-RELATED"/>
    <property type="match status" value="1"/>
</dbReference>
<dbReference type="RefSeq" id="WP_104007589.1">
    <property type="nucleotide sequence ID" value="NZ_FNVD01000005.1"/>
</dbReference>
<protein>
    <recommendedName>
        <fullName evidence="1">MOSC domain-containing protein</fullName>
    </recommendedName>
</protein>
<accession>A0A1H5V446</accession>
<name>A0A1H5V446_9RHOB</name>
<evidence type="ECO:0000313" key="2">
    <source>
        <dbReference type="EMBL" id="SEF81993.1"/>
    </source>
</evidence>
<dbReference type="Pfam" id="PF03476">
    <property type="entry name" value="MOSC_N"/>
    <property type="match status" value="1"/>
</dbReference>
<dbReference type="InterPro" id="IPR052716">
    <property type="entry name" value="MOSC_domain"/>
</dbReference>
<proteinExistence type="predicted"/>
<reference evidence="2 3" key="1">
    <citation type="submission" date="2016-10" db="EMBL/GenBank/DDBJ databases">
        <authorList>
            <person name="de Groot N.N."/>
        </authorList>
    </citation>
    <scope>NUCLEOTIDE SEQUENCE [LARGE SCALE GENOMIC DNA]</scope>
    <source>
        <strain evidence="2 3">DSM 23413</strain>
    </source>
</reference>
<organism evidence="2 3">
    <name type="scientific">Jhaorihella thermophila</name>
    <dbReference type="NCBI Taxonomy" id="488547"/>
    <lineage>
        <taxon>Bacteria</taxon>
        <taxon>Pseudomonadati</taxon>
        <taxon>Pseudomonadota</taxon>
        <taxon>Alphaproteobacteria</taxon>
        <taxon>Rhodobacterales</taxon>
        <taxon>Paracoccaceae</taxon>
        <taxon>Jhaorihella</taxon>
    </lineage>
</organism>
<evidence type="ECO:0000313" key="3">
    <source>
        <dbReference type="Proteomes" id="UP000236742"/>
    </source>
</evidence>
<feature type="domain" description="MOSC" evidence="1">
    <location>
        <begin position="105"/>
        <end position="252"/>
    </location>
</feature>
<dbReference type="GO" id="GO:0030170">
    <property type="term" value="F:pyridoxal phosphate binding"/>
    <property type="evidence" value="ECO:0007669"/>
    <property type="project" value="InterPro"/>
</dbReference>
<keyword evidence="3" id="KW-1185">Reference proteome</keyword>
<dbReference type="InterPro" id="IPR005302">
    <property type="entry name" value="MoCF_Sase_C"/>
</dbReference>
<sequence>MTARVAEIWRHPIKSHGRERIDTVKLAPGQAIPWDRRWAVAHERSCFDPDNPRWQPCTEFSRGAKSPRLQAIQARVDPLRGSLTLSHPDRPEITIDPEDEGDANRFIQWVMPISNGNRMLPARLVRAGDTPMTDTDFPSISIINLASHRAVEARLGQALSPLRWRGNLLIEGLEPWAEEKWVWKTVRFGEVEMEIIEPIARCMATTANPETGERDADTLKALRDGWGHQNCGVYAKVTRGGVLREGDPVEVIG</sequence>
<dbReference type="GO" id="GO:0003824">
    <property type="term" value="F:catalytic activity"/>
    <property type="evidence" value="ECO:0007669"/>
    <property type="project" value="InterPro"/>
</dbReference>
<evidence type="ECO:0000259" key="1">
    <source>
        <dbReference type="PROSITE" id="PS51340"/>
    </source>
</evidence>
<dbReference type="InterPro" id="IPR011037">
    <property type="entry name" value="Pyrv_Knase-like_insert_dom_sf"/>
</dbReference>
<dbReference type="PROSITE" id="PS51340">
    <property type="entry name" value="MOSC"/>
    <property type="match status" value="1"/>
</dbReference>
<dbReference type="Proteomes" id="UP000236742">
    <property type="component" value="Unassembled WGS sequence"/>
</dbReference>
<dbReference type="Gene3D" id="2.40.33.20">
    <property type="entry name" value="PK beta-barrel domain-like"/>
    <property type="match status" value="1"/>
</dbReference>
<dbReference type="InterPro" id="IPR005303">
    <property type="entry name" value="MOCOS_middle"/>
</dbReference>
<dbReference type="AlphaFoldDB" id="A0A1H5V446"/>
<gene>
    <name evidence="2" type="ORF">SAMN05421751_105136</name>
</gene>
<dbReference type="Pfam" id="PF03473">
    <property type="entry name" value="MOSC"/>
    <property type="match status" value="1"/>
</dbReference>
<dbReference type="OrthoDB" id="581532at2"/>